<accession>A0A0D3HL64</accession>
<keyword evidence="2" id="KW-1185">Reference proteome</keyword>
<name>A0A0D3HL64_9ORYZ</name>
<protein>
    <submittedName>
        <fullName evidence="1">Uncharacterized protein</fullName>
    </submittedName>
</protein>
<organism evidence="1">
    <name type="scientific">Oryza barthii</name>
    <dbReference type="NCBI Taxonomy" id="65489"/>
    <lineage>
        <taxon>Eukaryota</taxon>
        <taxon>Viridiplantae</taxon>
        <taxon>Streptophyta</taxon>
        <taxon>Embryophyta</taxon>
        <taxon>Tracheophyta</taxon>
        <taxon>Spermatophyta</taxon>
        <taxon>Magnoliopsida</taxon>
        <taxon>Liliopsida</taxon>
        <taxon>Poales</taxon>
        <taxon>Poaceae</taxon>
        <taxon>BOP clade</taxon>
        <taxon>Oryzoideae</taxon>
        <taxon>Oryzeae</taxon>
        <taxon>Oryzinae</taxon>
        <taxon>Oryza</taxon>
    </lineage>
</organism>
<reference evidence="1" key="1">
    <citation type="journal article" date="2009" name="Rice">
        <title>De Novo Next Generation Sequencing of Plant Genomes.</title>
        <authorList>
            <person name="Rounsley S."/>
            <person name="Marri P.R."/>
            <person name="Yu Y."/>
            <person name="He R."/>
            <person name="Sisneros N."/>
            <person name="Goicoechea J.L."/>
            <person name="Lee S.J."/>
            <person name="Angelova A."/>
            <person name="Kudrna D."/>
            <person name="Luo M."/>
            <person name="Affourtit J."/>
            <person name="Desany B."/>
            <person name="Knight J."/>
            <person name="Niazi F."/>
            <person name="Egholm M."/>
            <person name="Wing R.A."/>
        </authorList>
    </citation>
    <scope>NUCLEOTIDE SEQUENCE [LARGE SCALE GENOMIC DNA]</scope>
    <source>
        <strain evidence="1">cv. IRGC 105608</strain>
    </source>
</reference>
<evidence type="ECO:0000313" key="2">
    <source>
        <dbReference type="Proteomes" id="UP000026960"/>
    </source>
</evidence>
<sequence>MVRIFGSPNSVAPLLRTLAHGSGKRVDVLQCKNCLRLGCQERCFDDFLLGLRLNCHRRHCRVVRQYLVMHLR</sequence>
<dbReference type="PaxDb" id="65489-OBART11G11500.1"/>
<dbReference type="Gramene" id="OBART11G11500.1">
    <property type="protein sequence ID" value="OBART11G11500.1"/>
    <property type="gene ID" value="OBART11G11500"/>
</dbReference>
<dbReference type="Proteomes" id="UP000026960">
    <property type="component" value="Chromosome 11"/>
</dbReference>
<dbReference type="AlphaFoldDB" id="A0A0D3HL64"/>
<dbReference type="HOGENOM" id="CLU_177307_0_0_1"/>
<proteinExistence type="predicted"/>
<reference evidence="1" key="2">
    <citation type="submission" date="2015-03" db="UniProtKB">
        <authorList>
            <consortium name="EnsemblPlants"/>
        </authorList>
    </citation>
    <scope>IDENTIFICATION</scope>
</reference>
<dbReference type="EnsemblPlants" id="OBART11G11500.1">
    <property type="protein sequence ID" value="OBART11G11500.1"/>
    <property type="gene ID" value="OBART11G11500"/>
</dbReference>
<evidence type="ECO:0000313" key="1">
    <source>
        <dbReference type="EnsemblPlants" id="OBART11G11500.1"/>
    </source>
</evidence>